<dbReference type="PROSITE" id="PS51257">
    <property type="entry name" value="PROKAR_LIPOPROTEIN"/>
    <property type="match status" value="1"/>
</dbReference>
<organism evidence="1 2">
    <name type="scientific">Salinimicrobium gaetbulicola</name>
    <dbReference type="NCBI Taxonomy" id="999702"/>
    <lineage>
        <taxon>Bacteria</taxon>
        <taxon>Pseudomonadati</taxon>
        <taxon>Bacteroidota</taxon>
        <taxon>Flavobacteriia</taxon>
        <taxon>Flavobacteriales</taxon>
        <taxon>Flavobacteriaceae</taxon>
        <taxon>Salinimicrobium</taxon>
    </lineage>
</organism>
<dbReference type="RefSeq" id="WP_380736617.1">
    <property type="nucleotide sequence ID" value="NZ_JBHTJP010000032.1"/>
</dbReference>
<sequence length="143" mass="16145">MKAFSFILILSVLFISCEIAPKPIEYGSDNCEYCKMTIVDRQHASQIVTDKGRSYKFDAIECMIHYDREYLDQPAAMYLVSDFKMPGELIDATKASYLISPEISSPMGANLSGFNSEAAAEKTKEEYGGELYSWDSIKDHIKK</sequence>
<name>A0ABW3IC35_9FLAO</name>
<comment type="caution">
    <text evidence="1">The sequence shown here is derived from an EMBL/GenBank/DDBJ whole genome shotgun (WGS) entry which is preliminary data.</text>
</comment>
<dbReference type="EMBL" id="JBHTJP010000032">
    <property type="protein sequence ID" value="MFD0975582.1"/>
    <property type="molecule type" value="Genomic_DNA"/>
</dbReference>
<gene>
    <name evidence="1" type="ORF">ACFQ1G_02150</name>
</gene>
<dbReference type="InterPro" id="IPR008719">
    <property type="entry name" value="N2O_reductase_NosL"/>
</dbReference>
<dbReference type="PANTHER" id="PTHR41247">
    <property type="entry name" value="HTH-TYPE TRANSCRIPTIONAL REPRESSOR YCNK"/>
    <property type="match status" value="1"/>
</dbReference>
<reference evidence="2" key="1">
    <citation type="journal article" date="2019" name="Int. J. Syst. Evol. Microbiol.">
        <title>The Global Catalogue of Microorganisms (GCM) 10K type strain sequencing project: providing services to taxonomists for standard genome sequencing and annotation.</title>
        <authorList>
            <consortium name="The Broad Institute Genomics Platform"/>
            <consortium name="The Broad Institute Genome Sequencing Center for Infectious Disease"/>
            <person name="Wu L."/>
            <person name="Ma J."/>
        </authorList>
    </citation>
    <scope>NUCLEOTIDE SEQUENCE [LARGE SCALE GENOMIC DNA]</scope>
    <source>
        <strain evidence="2">CCUG 60898</strain>
    </source>
</reference>
<dbReference type="PANTHER" id="PTHR41247:SF1">
    <property type="entry name" value="HTH-TYPE TRANSCRIPTIONAL REPRESSOR YCNK"/>
    <property type="match status" value="1"/>
</dbReference>
<accession>A0ABW3IC35</accession>
<dbReference type="Pfam" id="PF05573">
    <property type="entry name" value="NosL"/>
    <property type="match status" value="1"/>
</dbReference>
<dbReference type="Proteomes" id="UP001597100">
    <property type="component" value="Unassembled WGS sequence"/>
</dbReference>
<keyword evidence="2" id="KW-1185">Reference proteome</keyword>
<evidence type="ECO:0000313" key="1">
    <source>
        <dbReference type="EMBL" id="MFD0975582.1"/>
    </source>
</evidence>
<evidence type="ECO:0000313" key="2">
    <source>
        <dbReference type="Proteomes" id="UP001597100"/>
    </source>
</evidence>
<protein>
    <submittedName>
        <fullName evidence="1">Nitrous oxide reductase accessory protein NosL</fullName>
    </submittedName>
</protein>
<dbReference type="SUPFAM" id="SSF160387">
    <property type="entry name" value="NosL/MerB-like"/>
    <property type="match status" value="1"/>
</dbReference>
<proteinExistence type="predicted"/>